<dbReference type="AlphaFoldDB" id="X0YFJ3"/>
<evidence type="ECO:0000313" key="1">
    <source>
        <dbReference type="EMBL" id="GAG45967.1"/>
    </source>
</evidence>
<sequence>NFDTWPPEVSTVGASRVSAVGATYGDDITTFDYEVKSLVRVTIGEANNEAGLTGTVTITPPAGPDMGPFDTSDLGGGSYCFDWGTDGITPGVYEVRVTLRDAAFNIDSDGIDAADPDLTITLQDNASEGPTISSVKAFVGAGEISTTQVSAIVTIEVTEGDRETNLSCTAEVTGPAHPAGTPLVLILTDPDGDGVYTVDWDTHFYDADTGDYTFTVTLADA</sequence>
<accession>X0YFJ3</accession>
<organism evidence="1">
    <name type="scientific">marine sediment metagenome</name>
    <dbReference type="NCBI Taxonomy" id="412755"/>
    <lineage>
        <taxon>unclassified sequences</taxon>
        <taxon>metagenomes</taxon>
        <taxon>ecological metagenomes</taxon>
    </lineage>
</organism>
<name>X0YFJ3_9ZZZZ</name>
<feature type="non-terminal residue" evidence="1">
    <location>
        <position position="1"/>
    </location>
</feature>
<proteinExistence type="predicted"/>
<dbReference type="EMBL" id="BARS01054139">
    <property type="protein sequence ID" value="GAG45967.1"/>
    <property type="molecule type" value="Genomic_DNA"/>
</dbReference>
<gene>
    <name evidence="1" type="ORF">S01H1_80208</name>
</gene>
<protein>
    <submittedName>
        <fullName evidence="1">Uncharacterized protein</fullName>
    </submittedName>
</protein>
<feature type="non-terminal residue" evidence="1">
    <location>
        <position position="221"/>
    </location>
</feature>
<reference evidence="1" key="1">
    <citation type="journal article" date="2014" name="Front. Microbiol.">
        <title>High frequency of phylogenetically diverse reductive dehalogenase-homologous genes in deep subseafloor sedimentary metagenomes.</title>
        <authorList>
            <person name="Kawai M."/>
            <person name="Futagami T."/>
            <person name="Toyoda A."/>
            <person name="Takaki Y."/>
            <person name="Nishi S."/>
            <person name="Hori S."/>
            <person name="Arai W."/>
            <person name="Tsubouchi T."/>
            <person name="Morono Y."/>
            <person name="Uchiyama I."/>
            <person name="Ito T."/>
            <person name="Fujiyama A."/>
            <person name="Inagaki F."/>
            <person name="Takami H."/>
        </authorList>
    </citation>
    <scope>NUCLEOTIDE SEQUENCE</scope>
    <source>
        <strain evidence="1">Expedition CK06-06</strain>
    </source>
</reference>
<comment type="caution">
    <text evidence="1">The sequence shown here is derived from an EMBL/GenBank/DDBJ whole genome shotgun (WGS) entry which is preliminary data.</text>
</comment>